<dbReference type="InterPro" id="IPR036116">
    <property type="entry name" value="FN3_sf"/>
</dbReference>
<dbReference type="Pfam" id="PF00041">
    <property type="entry name" value="fn3"/>
    <property type="match status" value="2"/>
</dbReference>
<dbReference type="OrthoDB" id="6020478at2759"/>
<feature type="chain" id="PRO_5029805832" description="Fibronectin type-III domain-containing protein" evidence="4">
    <location>
        <begin position="22"/>
        <end position="917"/>
    </location>
</feature>
<keyword evidence="3" id="KW-1133">Transmembrane helix</keyword>
<dbReference type="SUPFAM" id="SSF49265">
    <property type="entry name" value="Fibronectin type III"/>
    <property type="match status" value="2"/>
</dbReference>
<dbReference type="PANTHER" id="PTHR44170:SF6">
    <property type="entry name" value="CONTACTIN"/>
    <property type="match status" value="1"/>
</dbReference>
<keyword evidence="4" id="KW-0732">Signal</keyword>
<dbReference type="Gene3D" id="2.60.40.10">
    <property type="entry name" value="Immunoglobulins"/>
    <property type="match status" value="3"/>
</dbReference>
<accession>A0A7M5UIJ8</accession>
<evidence type="ECO:0000259" key="5">
    <source>
        <dbReference type="PROSITE" id="PS50853"/>
    </source>
</evidence>
<dbReference type="CDD" id="cd00063">
    <property type="entry name" value="FN3"/>
    <property type="match status" value="2"/>
</dbReference>
<feature type="transmembrane region" description="Helical" evidence="3">
    <location>
        <begin position="505"/>
        <end position="525"/>
    </location>
</feature>
<dbReference type="EnsemblMetazoa" id="CLYHEMT000351.1">
    <property type="protein sequence ID" value="CLYHEMP000351.1"/>
    <property type="gene ID" value="CLYHEMG000351"/>
</dbReference>
<dbReference type="AlphaFoldDB" id="A0A7M5UIJ8"/>
<dbReference type="InterPro" id="IPR013099">
    <property type="entry name" value="K_chnl_dom"/>
</dbReference>
<feature type="region of interest" description="Disordered" evidence="2">
    <location>
        <begin position="887"/>
        <end position="917"/>
    </location>
</feature>
<evidence type="ECO:0000256" key="2">
    <source>
        <dbReference type="SAM" id="MobiDB-lite"/>
    </source>
</evidence>
<feature type="transmembrane region" description="Helical" evidence="3">
    <location>
        <begin position="571"/>
        <end position="591"/>
    </location>
</feature>
<feature type="domain" description="Fibronectin type-III" evidence="5">
    <location>
        <begin position="172"/>
        <end position="270"/>
    </location>
</feature>
<name>A0A7M5UIJ8_9CNID</name>
<feature type="signal peptide" evidence="4">
    <location>
        <begin position="1"/>
        <end position="21"/>
    </location>
</feature>
<dbReference type="GO" id="GO:0098609">
    <property type="term" value="P:cell-cell adhesion"/>
    <property type="evidence" value="ECO:0007669"/>
    <property type="project" value="TreeGrafter"/>
</dbReference>
<keyword evidence="3" id="KW-0812">Transmembrane</keyword>
<proteinExistence type="predicted"/>
<dbReference type="Proteomes" id="UP000594262">
    <property type="component" value="Unplaced"/>
</dbReference>
<protein>
    <recommendedName>
        <fullName evidence="5">Fibronectin type-III domain-containing protein</fullName>
    </recommendedName>
</protein>
<keyword evidence="3" id="KW-0472">Membrane</keyword>
<dbReference type="Pfam" id="PF07885">
    <property type="entry name" value="Ion_trans_2"/>
    <property type="match status" value="1"/>
</dbReference>
<feature type="domain" description="Fibronectin type-III" evidence="5">
    <location>
        <begin position="71"/>
        <end position="167"/>
    </location>
</feature>
<organism evidence="6 7">
    <name type="scientific">Clytia hemisphaerica</name>
    <dbReference type="NCBI Taxonomy" id="252671"/>
    <lineage>
        <taxon>Eukaryota</taxon>
        <taxon>Metazoa</taxon>
        <taxon>Cnidaria</taxon>
        <taxon>Hydrozoa</taxon>
        <taxon>Hydroidolina</taxon>
        <taxon>Leptothecata</taxon>
        <taxon>Obeliida</taxon>
        <taxon>Clytiidae</taxon>
        <taxon>Clytia</taxon>
    </lineage>
</organism>
<dbReference type="InterPro" id="IPR003961">
    <property type="entry name" value="FN3_dom"/>
</dbReference>
<dbReference type="SUPFAM" id="SSF81324">
    <property type="entry name" value="Voltage-gated potassium channels"/>
    <property type="match status" value="1"/>
</dbReference>
<dbReference type="InterPro" id="IPR013783">
    <property type="entry name" value="Ig-like_fold"/>
</dbReference>
<dbReference type="GO" id="GO:0016020">
    <property type="term" value="C:membrane"/>
    <property type="evidence" value="ECO:0007669"/>
    <property type="project" value="UniProtKB-SubCell"/>
</dbReference>
<dbReference type="GeneID" id="136806546"/>
<dbReference type="PROSITE" id="PS50853">
    <property type="entry name" value="FN3"/>
    <property type="match status" value="3"/>
</dbReference>
<feature type="compositionally biased region" description="Basic and acidic residues" evidence="2">
    <location>
        <begin position="906"/>
        <end position="917"/>
    </location>
</feature>
<feature type="compositionally biased region" description="Polar residues" evidence="2">
    <location>
        <begin position="896"/>
        <end position="905"/>
    </location>
</feature>
<dbReference type="RefSeq" id="XP_066919238.1">
    <property type="nucleotide sequence ID" value="XM_067063137.1"/>
</dbReference>
<evidence type="ECO:0000256" key="3">
    <source>
        <dbReference type="SAM" id="Phobius"/>
    </source>
</evidence>
<evidence type="ECO:0000256" key="4">
    <source>
        <dbReference type="SAM" id="SignalP"/>
    </source>
</evidence>
<dbReference type="PANTHER" id="PTHR44170">
    <property type="entry name" value="PROTEIN SIDEKICK"/>
    <property type="match status" value="1"/>
</dbReference>
<feature type="transmembrane region" description="Helical" evidence="3">
    <location>
        <begin position="754"/>
        <end position="776"/>
    </location>
</feature>
<evidence type="ECO:0000313" key="7">
    <source>
        <dbReference type="Proteomes" id="UP000594262"/>
    </source>
</evidence>
<keyword evidence="7" id="KW-1185">Reference proteome</keyword>
<keyword evidence="1" id="KW-1015">Disulfide bond</keyword>
<reference evidence="6" key="1">
    <citation type="submission" date="2021-01" db="UniProtKB">
        <authorList>
            <consortium name="EnsemblMetazoa"/>
        </authorList>
    </citation>
    <scope>IDENTIFICATION</scope>
</reference>
<dbReference type="SUPFAM" id="SSF53850">
    <property type="entry name" value="Periplasmic binding protein-like II"/>
    <property type="match status" value="1"/>
</dbReference>
<dbReference type="Gene3D" id="1.10.287.70">
    <property type="match status" value="1"/>
</dbReference>
<sequence>MRHLWMSLLLVSASLIQHAYANGVIANFTLEFKAVPQGEIMVLQNAIEDVGYINDMPVRPISLSSPDVPGQPVNVTAVALSATRVQLDWSKVIYNHPSYYIVGYTVFFKEFGDDNPWLSKTIMGNQTTSLIVDYLKPYTLYTSRVLAFHEAGNGISSSYVDCQTHEGLPTDVPPHFQCKQESETEIALSWDHLDPNKWNGYMKGYQLEFVKYNTGTNYTRMTFTSGIRENILGGLEPFTKYEIYIRAMTNAGLGPRGWCVQSTQEGTPIRGPVITQWLPDPAHPMESVVRWDHIPEEYLNGILTGYLFTYGYSKVGKDVREFPDMTTVQLDKFTTTYVLRNLPVYTETKIEIYGLTSVGRGVASTPAFVETCRCPQNIYSAWFENKPYVSENPDGSVSGIWPTYLKGMLDQMCGSCDYYSSSIYWDRSKSGHSPKRTSENNLKQMVADNVHMHVAMFGRAEIETFQSDFKYVSVIGSPGIAWVVRDPEAELDKTAAIMTSLASCWPAIIIIVLFSMVAGIVIWIADCHENKEDFPNESFIQGLYHGTYWAFVSMTTVGYGDKTPRSFAAQIVAICWMLMGPIINGIVIGAITTSMTSINLEGDPKIYGARVAAIHHSFEYNLGVRRNAILNHTNSDYPSGKIYTDNDQMIGDLADRFVDGILIDSLVAADMADKLTERKLKIAKLIPEPAGWGIILSGDLLRMETEIRSYVKFSQDLIKNMVENATDGKLEVKKVETEKDTGLIDQDSPEFKNFVKFGLISYVVLAILGVIWEQIFKRIQNSKIKPFSEEHRELLEEDLAESVGEFCDEISEMINTMSGDHERELKRLFWKKGYSFGVDGWLREKTNNEEELKNKIRYHEIMSKDLGFFEKWKKGKQSAMSAIGIGPIRVSPAPQPSSKTTSQQTLKEHTAEQETMA</sequence>
<dbReference type="SMART" id="SM00060">
    <property type="entry name" value="FN3"/>
    <property type="match status" value="3"/>
</dbReference>
<evidence type="ECO:0000256" key="1">
    <source>
        <dbReference type="ARBA" id="ARBA00023157"/>
    </source>
</evidence>
<evidence type="ECO:0000313" key="6">
    <source>
        <dbReference type="EnsemblMetazoa" id="CLYHEMP000351.1"/>
    </source>
</evidence>
<feature type="domain" description="Fibronectin type-III" evidence="5">
    <location>
        <begin position="271"/>
        <end position="374"/>
    </location>
</feature>